<evidence type="ECO:0000313" key="2">
    <source>
        <dbReference type="EMBL" id="MFD0796802.1"/>
    </source>
</evidence>
<dbReference type="SUPFAM" id="SSF55729">
    <property type="entry name" value="Acyl-CoA N-acyltransferases (Nat)"/>
    <property type="match status" value="1"/>
</dbReference>
<dbReference type="InterPro" id="IPR000182">
    <property type="entry name" value="GNAT_dom"/>
</dbReference>
<feature type="domain" description="N-acetyltransferase" evidence="1">
    <location>
        <begin position="13"/>
        <end position="172"/>
    </location>
</feature>
<sequence>MKYLLAGEESQRLLFRTILTSDFDAWLPFHQNPLSSQHWTGPPKDPVEACQQQFDAIFERYINNKGGMNALICKKTTDLVGFCGLLMQTVKGKDELEIGYSILPSYWGNGYATEAAIKCKEVAFVNAWAPHLISIIHVDNLPSKKVALKIGMELRETTSYKQNPVEIFAINH</sequence>
<dbReference type="Gene3D" id="3.40.630.30">
    <property type="match status" value="1"/>
</dbReference>
<organism evidence="2 3">
    <name type="scientific">Maribacter chungangensis</name>
    <dbReference type="NCBI Taxonomy" id="1069117"/>
    <lineage>
        <taxon>Bacteria</taxon>
        <taxon>Pseudomonadati</taxon>
        <taxon>Bacteroidota</taxon>
        <taxon>Flavobacteriia</taxon>
        <taxon>Flavobacteriales</taxon>
        <taxon>Flavobacteriaceae</taxon>
        <taxon>Maribacter</taxon>
    </lineage>
</organism>
<keyword evidence="3" id="KW-1185">Reference proteome</keyword>
<evidence type="ECO:0000313" key="3">
    <source>
        <dbReference type="Proteomes" id="UP001597012"/>
    </source>
</evidence>
<accession>A0ABW3B0E4</accession>
<dbReference type="Pfam" id="PF13302">
    <property type="entry name" value="Acetyltransf_3"/>
    <property type="match status" value="1"/>
</dbReference>
<protein>
    <submittedName>
        <fullName evidence="2">GNAT family N-acetyltransferase</fullName>
    </submittedName>
</protein>
<name>A0ABW3B0E4_9FLAO</name>
<dbReference type="PROSITE" id="PS51186">
    <property type="entry name" value="GNAT"/>
    <property type="match status" value="1"/>
</dbReference>
<dbReference type="PANTHER" id="PTHR43792">
    <property type="entry name" value="GNAT FAMILY, PUTATIVE (AFU_ORTHOLOGUE AFUA_3G00765)-RELATED-RELATED"/>
    <property type="match status" value="1"/>
</dbReference>
<dbReference type="EMBL" id="JBHTHY010000003">
    <property type="protein sequence ID" value="MFD0796802.1"/>
    <property type="molecule type" value="Genomic_DNA"/>
</dbReference>
<comment type="caution">
    <text evidence="2">The sequence shown here is derived from an EMBL/GenBank/DDBJ whole genome shotgun (WGS) entry which is preliminary data.</text>
</comment>
<gene>
    <name evidence="2" type="ORF">ACFQZJ_04970</name>
</gene>
<dbReference type="Proteomes" id="UP001597012">
    <property type="component" value="Unassembled WGS sequence"/>
</dbReference>
<dbReference type="InterPro" id="IPR051531">
    <property type="entry name" value="N-acetyltransferase"/>
</dbReference>
<dbReference type="PANTHER" id="PTHR43792:SF1">
    <property type="entry name" value="N-ACETYLTRANSFERASE DOMAIN-CONTAINING PROTEIN"/>
    <property type="match status" value="1"/>
</dbReference>
<proteinExistence type="predicted"/>
<evidence type="ECO:0000259" key="1">
    <source>
        <dbReference type="PROSITE" id="PS51186"/>
    </source>
</evidence>
<dbReference type="RefSeq" id="WP_379932728.1">
    <property type="nucleotide sequence ID" value="NZ_JBHTHY010000003.1"/>
</dbReference>
<reference evidence="3" key="1">
    <citation type="journal article" date="2019" name="Int. J. Syst. Evol. Microbiol.">
        <title>The Global Catalogue of Microorganisms (GCM) 10K type strain sequencing project: providing services to taxonomists for standard genome sequencing and annotation.</title>
        <authorList>
            <consortium name="The Broad Institute Genomics Platform"/>
            <consortium name="The Broad Institute Genome Sequencing Center for Infectious Disease"/>
            <person name="Wu L."/>
            <person name="Ma J."/>
        </authorList>
    </citation>
    <scope>NUCLEOTIDE SEQUENCE [LARGE SCALE GENOMIC DNA]</scope>
    <source>
        <strain evidence="3">CCUG 61948</strain>
    </source>
</reference>
<dbReference type="InterPro" id="IPR016181">
    <property type="entry name" value="Acyl_CoA_acyltransferase"/>
</dbReference>